<keyword evidence="8" id="KW-1185">Reference proteome</keyword>
<dbReference type="PANTHER" id="PTHR42973">
    <property type="entry name" value="BINDING OXIDOREDUCTASE, PUTATIVE (AFU_ORTHOLOGUE AFUA_1G17690)-RELATED"/>
    <property type="match status" value="1"/>
</dbReference>
<dbReference type="Proteomes" id="UP001168883">
    <property type="component" value="Unassembled WGS sequence"/>
</dbReference>
<dbReference type="InterPro" id="IPR012951">
    <property type="entry name" value="BBE"/>
</dbReference>
<evidence type="ECO:0000313" key="8">
    <source>
        <dbReference type="Proteomes" id="UP001168883"/>
    </source>
</evidence>
<protein>
    <submittedName>
        <fullName evidence="7">FAD-binding oxidoreductase</fullName>
    </submittedName>
</protein>
<comment type="similarity">
    <text evidence="2">Belongs to the oxygen-dependent FAD-linked oxidoreductase family.</text>
</comment>
<organism evidence="7 8">
    <name type="scientific">Paenibacillus ehimensis</name>
    <dbReference type="NCBI Taxonomy" id="79264"/>
    <lineage>
        <taxon>Bacteria</taxon>
        <taxon>Bacillati</taxon>
        <taxon>Bacillota</taxon>
        <taxon>Bacilli</taxon>
        <taxon>Bacillales</taxon>
        <taxon>Paenibacillaceae</taxon>
        <taxon>Paenibacillus</taxon>
    </lineage>
</organism>
<accession>A0ABT8V3C3</accession>
<dbReference type="Gene3D" id="3.30.43.10">
    <property type="entry name" value="Uridine Diphospho-n-acetylenolpyruvylglucosamine Reductase, domain 2"/>
    <property type="match status" value="1"/>
</dbReference>
<gene>
    <name evidence="7" type="ORF">Q3C12_02855</name>
</gene>
<evidence type="ECO:0000256" key="3">
    <source>
        <dbReference type="ARBA" id="ARBA00022630"/>
    </source>
</evidence>
<dbReference type="PROSITE" id="PS51387">
    <property type="entry name" value="FAD_PCMH"/>
    <property type="match status" value="1"/>
</dbReference>
<proteinExistence type="inferred from homology"/>
<dbReference type="EMBL" id="JAUMKJ010000002">
    <property type="protein sequence ID" value="MDO3675928.1"/>
    <property type="molecule type" value="Genomic_DNA"/>
</dbReference>
<dbReference type="Pfam" id="PF08031">
    <property type="entry name" value="BBE"/>
    <property type="match status" value="1"/>
</dbReference>
<evidence type="ECO:0000256" key="2">
    <source>
        <dbReference type="ARBA" id="ARBA00005466"/>
    </source>
</evidence>
<keyword evidence="4" id="KW-0274">FAD</keyword>
<evidence type="ECO:0000256" key="4">
    <source>
        <dbReference type="ARBA" id="ARBA00022827"/>
    </source>
</evidence>
<feature type="domain" description="FAD-binding PCMH-type" evidence="6">
    <location>
        <begin position="30"/>
        <end position="201"/>
    </location>
</feature>
<dbReference type="InterPro" id="IPR016169">
    <property type="entry name" value="FAD-bd_PCMH_sub2"/>
</dbReference>
<dbReference type="InterPro" id="IPR050416">
    <property type="entry name" value="FAD-linked_Oxidoreductase"/>
</dbReference>
<reference evidence="7" key="1">
    <citation type="submission" date="2023-07" db="EMBL/GenBank/DDBJ databases">
        <authorList>
            <person name="Aktuganov G."/>
            <person name="Boyko T."/>
            <person name="Delegan Y."/>
            <person name="Galimzianova N."/>
            <person name="Gilvanova E."/>
            <person name="Korobov V."/>
            <person name="Kuzmina L."/>
            <person name="Melentiev A."/>
            <person name="Milman P."/>
            <person name="Ryabova A."/>
            <person name="Stupak E."/>
            <person name="Yasakov T."/>
            <person name="Zharikova N."/>
            <person name="Zhurenko E."/>
        </authorList>
    </citation>
    <scope>NUCLEOTIDE SEQUENCE</scope>
    <source>
        <strain evidence="7">IB-739</strain>
    </source>
</reference>
<dbReference type="PANTHER" id="PTHR42973:SF39">
    <property type="entry name" value="FAD-BINDING PCMH-TYPE DOMAIN-CONTAINING PROTEIN"/>
    <property type="match status" value="1"/>
</dbReference>
<dbReference type="InterPro" id="IPR016166">
    <property type="entry name" value="FAD-bd_PCMH"/>
</dbReference>
<dbReference type="Gene3D" id="3.30.465.10">
    <property type="match status" value="1"/>
</dbReference>
<evidence type="ECO:0000313" key="7">
    <source>
        <dbReference type="EMBL" id="MDO3675928.1"/>
    </source>
</evidence>
<keyword evidence="3" id="KW-0285">Flavoprotein</keyword>
<evidence type="ECO:0000259" key="6">
    <source>
        <dbReference type="PROSITE" id="PS51387"/>
    </source>
</evidence>
<keyword evidence="5" id="KW-0560">Oxidoreductase</keyword>
<dbReference type="InterPro" id="IPR006094">
    <property type="entry name" value="Oxid_FAD_bind_N"/>
</dbReference>
<name>A0ABT8V3C3_9BACL</name>
<dbReference type="InterPro" id="IPR016167">
    <property type="entry name" value="FAD-bd_PCMH_sub1"/>
</dbReference>
<dbReference type="InterPro" id="IPR036318">
    <property type="entry name" value="FAD-bd_PCMH-like_sf"/>
</dbReference>
<evidence type="ECO:0000256" key="1">
    <source>
        <dbReference type="ARBA" id="ARBA00001974"/>
    </source>
</evidence>
<comment type="cofactor">
    <cofactor evidence="1">
        <name>FAD</name>
        <dbReference type="ChEBI" id="CHEBI:57692"/>
    </cofactor>
</comment>
<sequence length="441" mass="49396">MALTAGLTGRVIWQGQPGYEEARRGFNARFSKYPAVIVYCQITQDVVNAVLWARQYKVPFRIRCGGHSYEAYCLVDGGLVIDTSGLLQLQIYERQGVARIGAGFRLLPLYEELWKKGLALPGGTCPGVGISGLTLGGGFGLLSRLYGMTCDNVIELEMVTAQGNAIRANNEQHPDLFWACRGAGDGSFGVVTSFTFRVHPIDKVAYYSLTWDFAQLKEVVRYWQNWASRADNRLTSVLLLLSQQGGTIHSSGVFVGEEQELRSIVQPLQKVVPPKTANFRTMTWIEAARLFAGTPVQQAKFKNSSAYAYEPFSDAALDVLSRHLQNTPGAADMVAFDAYGGAIKQVSPEATAFAHRNALFVMQYQAYWNQDAEAALHIDWVERFRQAMLPYTRGAYRDYCDSQIADWPTAYFGDNLARLRRVKQLYDPENLFRFEQSIPPW</sequence>
<comment type="caution">
    <text evidence="7">The sequence shown here is derived from an EMBL/GenBank/DDBJ whole genome shotgun (WGS) entry which is preliminary data.</text>
</comment>
<dbReference type="RefSeq" id="WP_036713561.1">
    <property type="nucleotide sequence ID" value="NZ_JAUMKJ010000002.1"/>
</dbReference>
<dbReference type="Gene3D" id="3.40.462.20">
    <property type="match status" value="1"/>
</dbReference>
<evidence type="ECO:0000256" key="5">
    <source>
        <dbReference type="ARBA" id="ARBA00023002"/>
    </source>
</evidence>
<dbReference type="Pfam" id="PF01565">
    <property type="entry name" value="FAD_binding_4"/>
    <property type="match status" value="1"/>
</dbReference>
<dbReference type="SUPFAM" id="SSF56176">
    <property type="entry name" value="FAD-binding/transporter-associated domain-like"/>
    <property type="match status" value="1"/>
</dbReference>